<reference evidence="2" key="1">
    <citation type="journal article" date="2023" name="Mol. Phylogenet. Evol.">
        <title>Genome-scale phylogeny and comparative genomics of the fungal order Sordariales.</title>
        <authorList>
            <person name="Hensen N."/>
            <person name="Bonometti L."/>
            <person name="Westerberg I."/>
            <person name="Brannstrom I.O."/>
            <person name="Guillou S."/>
            <person name="Cros-Aarteil S."/>
            <person name="Calhoun S."/>
            <person name="Haridas S."/>
            <person name="Kuo A."/>
            <person name="Mondo S."/>
            <person name="Pangilinan J."/>
            <person name="Riley R."/>
            <person name="LaButti K."/>
            <person name="Andreopoulos B."/>
            <person name="Lipzen A."/>
            <person name="Chen C."/>
            <person name="Yan M."/>
            <person name="Daum C."/>
            <person name="Ng V."/>
            <person name="Clum A."/>
            <person name="Steindorff A."/>
            <person name="Ohm R.A."/>
            <person name="Martin F."/>
            <person name="Silar P."/>
            <person name="Natvig D.O."/>
            <person name="Lalanne C."/>
            <person name="Gautier V."/>
            <person name="Ament-Velasquez S.L."/>
            <person name="Kruys A."/>
            <person name="Hutchinson M.I."/>
            <person name="Powell A.J."/>
            <person name="Barry K."/>
            <person name="Miller A.N."/>
            <person name="Grigoriev I.V."/>
            <person name="Debuchy R."/>
            <person name="Gladieux P."/>
            <person name="Hiltunen Thoren M."/>
            <person name="Johannesson H."/>
        </authorList>
    </citation>
    <scope>NUCLEOTIDE SEQUENCE</scope>
    <source>
        <strain evidence="2">CBS 314.62</strain>
    </source>
</reference>
<evidence type="ECO:0000259" key="1">
    <source>
        <dbReference type="PROSITE" id="PS50181"/>
    </source>
</evidence>
<gene>
    <name evidence="2" type="ORF">B0T22DRAFT_167129</name>
</gene>
<feature type="domain" description="F-box" evidence="1">
    <location>
        <begin position="14"/>
        <end position="64"/>
    </location>
</feature>
<evidence type="ECO:0000313" key="3">
    <source>
        <dbReference type="Proteomes" id="UP001270362"/>
    </source>
</evidence>
<protein>
    <recommendedName>
        <fullName evidence="1">F-box domain-containing protein</fullName>
    </recommendedName>
</protein>
<name>A0AAE0XAQ3_9PEZI</name>
<dbReference type="SUPFAM" id="SSF81383">
    <property type="entry name" value="F-box domain"/>
    <property type="match status" value="1"/>
</dbReference>
<dbReference type="AlphaFoldDB" id="A0AAE0XAQ3"/>
<dbReference type="EMBL" id="JAULSO010000002">
    <property type="protein sequence ID" value="KAK3689127.1"/>
    <property type="molecule type" value="Genomic_DNA"/>
</dbReference>
<dbReference type="InterPro" id="IPR001810">
    <property type="entry name" value="F-box_dom"/>
</dbReference>
<accession>A0AAE0XAQ3</accession>
<comment type="caution">
    <text evidence="2">The sequence shown here is derived from an EMBL/GenBank/DDBJ whole genome shotgun (WGS) entry which is preliminary data.</text>
</comment>
<dbReference type="Proteomes" id="UP001270362">
    <property type="component" value="Unassembled WGS sequence"/>
</dbReference>
<evidence type="ECO:0000313" key="2">
    <source>
        <dbReference type="EMBL" id="KAK3689127.1"/>
    </source>
</evidence>
<proteinExistence type="predicted"/>
<keyword evidence="3" id="KW-1185">Reference proteome</keyword>
<sequence length="522" mass="58766">MASINSESPPAAAVMSLMDFPDEVKLRILSSLDSSEDLLAVIGTCRSVNAFFEDHRDPILWSVIANNLGDNLRNAQGLLHIPTFMTGDSFFVANPMSDRLATSLWSAKAKAFAQAHLGDETQYAWPPSPDKLVSLFRLANILDSFITHCLEFFWSSAAHNKPTLCRLPATEPPNPAVLPMRPGERRALQRGMLRYEMMCRLFSIPYWYSVLDFHATAYRNPNDMWVARKRGYTAAACLEEHLPEREIEEVLAISQWVQGQHRLLLTDVRRELETVARAFERRRSAERTPGHTTPTRAIRAYIYGDQLHETAMRYLESPKSHLGGVDYKNIACGLGLAFLHGVLTDRGTNTTADGRTNLLRFVAGTLAPIMDGLEQEIDAMNENRHTETFTVLPPASNGSRWDPTAEWMAANGPAPGTASKLNRHRLRQVGWVFWDVARRPRAAAAWLWDPAPPTGVPMLTYAGPRFGDRDIRMLRQCRVTTAEWEDILRRFGAAVYEDQDYAMDPARVEAVADILAWMQGRT</sequence>
<organism evidence="2 3">
    <name type="scientific">Podospora appendiculata</name>
    <dbReference type="NCBI Taxonomy" id="314037"/>
    <lineage>
        <taxon>Eukaryota</taxon>
        <taxon>Fungi</taxon>
        <taxon>Dikarya</taxon>
        <taxon>Ascomycota</taxon>
        <taxon>Pezizomycotina</taxon>
        <taxon>Sordariomycetes</taxon>
        <taxon>Sordariomycetidae</taxon>
        <taxon>Sordariales</taxon>
        <taxon>Podosporaceae</taxon>
        <taxon>Podospora</taxon>
    </lineage>
</organism>
<dbReference type="InterPro" id="IPR036047">
    <property type="entry name" value="F-box-like_dom_sf"/>
</dbReference>
<reference evidence="2" key="2">
    <citation type="submission" date="2023-06" db="EMBL/GenBank/DDBJ databases">
        <authorList>
            <consortium name="Lawrence Berkeley National Laboratory"/>
            <person name="Haridas S."/>
            <person name="Hensen N."/>
            <person name="Bonometti L."/>
            <person name="Westerberg I."/>
            <person name="Brannstrom I.O."/>
            <person name="Guillou S."/>
            <person name="Cros-Aarteil S."/>
            <person name="Calhoun S."/>
            <person name="Kuo A."/>
            <person name="Mondo S."/>
            <person name="Pangilinan J."/>
            <person name="Riley R."/>
            <person name="Labutti K."/>
            <person name="Andreopoulos B."/>
            <person name="Lipzen A."/>
            <person name="Chen C."/>
            <person name="Yanf M."/>
            <person name="Daum C."/>
            <person name="Ng V."/>
            <person name="Clum A."/>
            <person name="Steindorff A."/>
            <person name="Ohm R."/>
            <person name="Martin F."/>
            <person name="Silar P."/>
            <person name="Natvig D."/>
            <person name="Lalanne C."/>
            <person name="Gautier V."/>
            <person name="Ament-Velasquez S.L."/>
            <person name="Kruys A."/>
            <person name="Hutchinson M.I."/>
            <person name="Powell A.J."/>
            <person name="Barry K."/>
            <person name="Miller A.N."/>
            <person name="Grigoriev I.V."/>
            <person name="Debuchy R."/>
            <person name="Gladieux P."/>
            <person name="Thoren M.H."/>
            <person name="Johannesson H."/>
        </authorList>
    </citation>
    <scope>NUCLEOTIDE SEQUENCE</scope>
    <source>
        <strain evidence="2">CBS 314.62</strain>
    </source>
</reference>
<dbReference type="PROSITE" id="PS50181">
    <property type="entry name" value="FBOX"/>
    <property type="match status" value="1"/>
</dbReference>